<organism evidence="9 10">
    <name type="scientific">Pseudarthrobacter psychrotolerans</name>
    <dbReference type="NCBI Taxonomy" id="2697569"/>
    <lineage>
        <taxon>Bacteria</taxon>
        <taxon>Bacillati</taxon>
        <taxon>Actinomycetota</taxon>
        <taxon>Actinomycetes</taxon>
        <taxon>Micrococcales</taxon>
        <taxon>Micrococcaceae</taxon>
        <taxon>Pseudarthrobacter</taxon>
    </lineage>
</organism>
<dbReference type="Pfam" id="PF00069">
    <property type="entry name" value="Pkinase"/>
    <property type="match status" value="1"/>
</dbReference>
<dbReference type="GO" id="GO:0005524">
    <property type="term" value="F:ATP binding"/>
    <property type="evidence" value="ECO:0007669"/>
    <property type="project" value="UniProtKB-UniRule"/>
</dbReference>
<dbReference type="PANTHER" id="PTHR43289:SF34">
    <property type="entry name" value="SERINE_THREONINE-PROTEIN KINASE YBDM-RELATED"/>
    <property type="match status" value="1"/>
</dbReference>
<evidence type="ECO:0000256" key="1">
    <source>
        <dbReference type="ARBA" id="ARBA00022679"/>
    </source>
</evidence>
<feature type="compositionally biased region" description="Low complexity" evidence="6">
    <location>
        <begin position="420"/>
        <end position="444"/>
    </location>
</feature>
<dbReference type="InterPro" id="IPR017441">
    <property type="entry name" value="Protein_kinase_ATP_BS"/>
</dbReference>
<feature type="binding site" evidence="5">
    <location>
        <position position="45"/>
    </location>
    <ligand>
        <name>ATP</name>
        <dbReference type="ChEBI" id="CHEBI:30616"/>
    </ligand>
</feature>
<feature type="transmembrane region" description="Helical" evidence="7">
    <location>
        <begin position="480"/>
        <end position="501"/>
    </location>
</feature>
<dbReference type="PROSITE" id="PS00108">
    <property type="entry name" value="PROTEIN_KINASE_ST"/>
    <property type="match status" value="1"/>
</dbReference>
<dbReference type="Proteomes" id="UP000464186">
    <property type="component" value="Chromosome"/>
</dbReference>
<evidence type="ECO:0000256" key="6">
    <source>
        <dbReference type="SAM" id="MobiDB-lite"/>
    </source>
</evidence>
<gene>
    <name evidence="9" type="ORF">GU243_22995</name>
</gene>
<name>A0A6P1NNV3_9MICC</name>
<evidence type="ECO:0000259" key="8">
    <source>
        <dbReference type="PROSITE" id="PS50011"/>
    </source>
</evidence>
<evidence type="ECO:0000313" key="10">
    <source>
        <dbReference type="Proteomes" id="UP000464186"/>
    </source>
</evidence>
<evidence type="ECO:0000313" key="9">
    <source>
        <dbReference type="EMBL" id="QHK22056.1"/>
    </source>
</evidence>
<dbReference type="EMBL" id="CP047898">
    <property type="protein sequence ID" value="QHK22056.1"/>
    <property type="molecule type" value="Genomic_DNA"/>
</dbReference>
<keyword evidence="7" id="KW-1133">Transmembrane helix</keyword>
<feature type="region of interest" description="Disordered" evidence="6">
    <location>
        <begin position="313"/>
        <end position="387"/>
    </location>
</feature>
<dbReference type="GO" id="GO:0004674">
    <property type="term" value="F:protein serine/threonine kinase activity"/>
    <property type="evidence" value="ECO:0007669"/>
    <property type="project" value="TreeGrafter"/>
</dbReference>
<dbReference type="CDD" id="cd14014">
    <property type="entry name" value="STKc_PknB_like"/>
    <property type="match status" value="1"/>
</dbReference>
<accession>A0A6P1NNV3</accession>
<feature type="domain" description="Protein kinase" evidence="8">
    <location>
        <begin position="16"/>
        <end position="279"/>
    </location>
</feature>
<keyword evidence="1" id="KW-0808">Transferase</keyword>
<dbReference type="SUPFAM" id="SSF56112">
    <property type="entry name" value="Protein kinase-like (PK-like)"/>
    <property type="match status" value="1"/>
</dbReference>
<evidence type="ECO:0000256" key="3">
    <source>
        <dbReference type="ARBA" id="ARBA00022777"/>
    </source>
</evidence>
<sequence length="616" mass="64873">MSSKRPVAPPPPIPGFTYISLLGSGGFSDVYLYEQDRPRRRVAVKVLLSDLKTEGARRRFESEANLMAQLSSHPYIVTIFEAEVTEAGHSYLAMEYCSRPSLDVRYRRQRFSVDEVLAVGIQVASAVETAHRAGIAHRDIKPANILVTDYNRPALTDFGISGTLGGDADDDAGMSIPWSPPEQFADGPVDGVMVDVWALGATLYTLLAGRSPFVMPGTDNSQRELISRITSAALPRLGRADVPESLERALSTAMAKSAASRYSSAHAFALALQRIQAELNLSVTPFEVLEEQQLEENHPDDGFEETRVRSIAAIDPERTGSAPTFPARTRPQRPGTGAPPSGFPAGGFPPAAADPAGPRPQVPGNLFAGQDGQRDGGSQGGNNPAGEWAHATMLRGSAPAAKYGSAPDATVQRPGLLPAQADQQAGQQTGRQPGQQAGRTGAPGHRAAGTEPGIDATISRPAPVTETAPEAAPHHGKRNVWLAAAGGTLLVLAIIVGIVLASSAPAPKVVETGQISKPPADALDNGTVPDVADLAGTVDATGKATFTWSNPQPKSGDAYKWRVYALGSNGEYQSTAEPTAQVALNPTEPTCIQVMIVRSDGAFSPLEEDSIACIRK</sequence>
<dbReference type="InterPro" id="IPR011009">
    <property type="entry name" value="Kinase-like_dom_sf"/>
</dbReference>
<feature type="region of interest" description="Disordered" evidence="6">
    <location>
        <begin position="420"/>
        <end position="474"/>
    </location>
</feature>
<evidence type="ECO:0000256" key="5">
    <source>
        <dbReference type="PROSITE-ProRule" id="PRU10141"/>
    </source>
</evidence>
<dbReference type="InterPro" id="IPR000719">
    <property type="entry name" value="Prot_kinase_dom"/>
</dbReference>
<keyword evidence="7" id="KW-0472">Membrane</keyword>
<feature type="compositionally biased region" description="Low complexity" evidence="6">
    <location>
        <begin position="461"/>
        <end position="471"/>
    </location>
</feature>
<dbReference type="KEGG" id="psey:GU243_22995"/>
<proteinExistence type="predicted"/>
<dbReference type="PANTHER" id="PTHR43289">
    <property type="entry name" value="MITOGEN-ACTIVATED PROTEIN KINASE KINASE KINASE 20-RELATED"/>
    <property type="match status" value="1"/>
</dbReference>
<keyword evidence="7" id="KW-0812">Transmembrane</keyword>
<evidence type="ECO:0000256" key="2">
    <source>
        <dbReference type="ARBA" id="ARBA00022741"/>
    </source>
</evidence>
<dbReference type="SMART" id="SM00220">
    <property type="entry name" value="S_TKc"/>
    <property type="match status" value="1"/>
</dbReference>
<dbReference type="PROSITE" id="PS50011">
    <property type="entry name" value="PROTEIN_KINASE_DOM"/>
    <property type="match status" value="1"/>
</dbReference>
<evidence type="ECO:0000256" key="7">
    <source>
        <dbReference type="SAM" id="Phobius"/>
    </source>
</evidence>
<dbReference type="AlphaFoldDB" id="A0A6P1NNV3"/>
<keyword evidence="4 5" id="KW-0067">ATP-binding</keyword>
<dbReference type="InterPro" id="IPR008271">
    <property type="entry name" value="Ser/Thr_kinase_AS"/>
</dbReference>
<feature type="compositionally biased region" description="Low complexity" evidence="6">
    <location>
        <begin position="346"/>
        <end position="356"/>
    </location>
</feature>
<keyword evidence="10" id="KW-1185">Reference proteome</keyword>
<keyword evidence="3 9" id="KW-0418">Kinase</keyword>
<evidence type="ECO:0000256" key="4">
    <source>
        <dbReference type="ARBA" id="ARBA00022840"/>
    </source>
</evidence>
<dbReference type="PROSITE" id="PS00107">
    <property type="entry name" value="PROTEIN_KINASE_ATP"/>
    <property type="match status" value="1"/>
</dbReference>
<protein>
    <submittedName>
        <fullName evidence="9">Protein kinase</fullName>
    </submittedName>
</protein>
<keyword evidence="2 5" id="KW-0547">Nucleotide-binding</keyword>
<dbReference type="Gene3D" id="1.10.510.10">
    <property type="entry name" value="Transferase(Phosphotransferase) domain 1"/>
    <property type="match status" value="1"/>
</dbReference>
<reference evidence="9 10" key="1">
    <citation type="submission" date="2020-01" db="EMBL/GenBank/DDBJ databases">
        <title>Pseudarthrobacter psychrotolerans sp. nov., isolated from antarctic soil.</title>
        <authorList>
            <person name="Shin Y."/>
            <person name="Park W."/>
        </authorList>
    </citation>
    <scope>NUCLEOTIDE SEQUENCE [LARGE SCALE GENOMIC DNA]</scope>
    <source>
        <strain evidence="9 10">YJ56</strain>
    </source>
</reference>